<accession>A0A0F9UA24</accession>
<dbReference type="EMBL" id="LAZR01000774">
    <property type="protein sequence ID" value="KKN58141.1"/>
    <property type="molecule type" value="Genomic_DNA"/>
</dbReference>
<dbReference type="AlphaFoldDB" id="A0A0F9UA24"/>
<protein>
    <submittedName>
        <fullName evidence="1">Uncharacterized protein</fullName>
    </submittedName>
</protein>
<name>A0A0F9UA24_9ZZZZ</name>
<evidence type="ECO:0000313" key="1">
    <source>
        <dbReference type="EMBL" id="KKN58141.1"/>
    </source>
</evidence>
<reference evidence="1" key="1">
    <citation type="journal article" date="2015" name="Nature">
        <title>Complex archaea that bridge the gap between prokaryotes and eukaryotes.</title>
        <authorList>
            <person name="Spang A."/>
            <person name="Saw J.H."/>
            <person name="Jorgensen S.L."/>
            <person name="Zaremba-Niedzwiedzka K."/>
            <person name="Martijn J."/>
            <person name="Lind A.E."/>
            <person name="van Eijk R."/>
            <person name="Schleper C."/>
            <person name="Guy L."/>
            <person name="Ettema T.J."/>
        </authorList>
    </citation>
    <scope>NUCLEOTIDE SEQUENCE</scope>
</reference>
<comment type="caution">
    <text evidence="1">The sequence shown here is derived from an EMBL/GenBank/DDBJ whole genome shotgun (WGS) entry which is preliminary data.</text>
</comment>
<proteinExistence type="predicted"/>
<gene>
    <name evidence="1" type="ORF">LCGC14_0554810</name>
</gene>
<sequence>MAEVKLVIDGEEVMLEQNGNSRRGTYEKYREPEEYRGQGIGEAPLIVTVYRKPGWLPSQGK</sequence>
<organism evidence="1">
    <name type="scientific">marine sediment metagenome</name>
    <dbReference type="NCBI Taxonomy" id="412755"/>
    <lineage>
        <taxon>unclassified sequences</taxon>
        <taxon>metagenomes</taxon>
        <taxon>ecological metagenomes</taxon>
    </lineage>
</organism>